<gene>
    <name evidence="9" type="ORF">HMPREF9446_01496</name>
</gene>
<dbReference type="Gene3D" id="2.70.98.10">
    <property type="match status" value="1"/>
</dbReference>
<dbReference type="SUPFAM" id="SSF51445">
    <property type="entry name" value="(Trans)glycosidases"/>
    <property type="match status" value="1"/>
</dbReference>
<dbReference type="InterPro" id="IPR019563">
    <property type="entry name" value="GH97_catalytic"/>
</dbReference>
<feature type="domain" description="Glycosyl-hydrolase 97 C-terminal oligomerisation" evidence="8">
    <location>
        <begin position="530"/>
        <end position="626"/>
    </location>
</feature>
<dbReference type="Pfam" id="PF14509">
    <property type="entry name" value="GH97_C"/>
    <property type="match status" value="1"/>
</dbReference>
<dbReference type="STRING" id="763034.HMPREF9446_01496"/>
<dbReference type="PANTHER" id="PTHR35803">
    <property type="entry name" value="GLUCAN 1,4-ALPHA-GLUCOSIDASE SUSB-RELATED"/>
    <property type="match status" value="1"/>
</dbReference>
<dbReference type="InterPro" id="IPR029486">
    <property type="entry name" value="GH97_N"/>
</dbReference>
<keyword evidence="3" id="KW-0378">Hydrolase</keyword>
<comment type="subunit">
    <text evidence="2">Monomer.</text>
</comment>
<dbReference type="HOGENOM" id="CLU_011166_1_1_10"/>
<organism evidence="9 10">
    <name type="scientific">Bacteroides fluxus YIT 12057</name>
    <dbReference type="NCBI Taxonomy" id="763034"/>
    <lineage>
        <taxon>Bacteria</taxon>
        <taxon>Pseudomonadati</taxon>
        <taxon>Bacteroidota</taxon>
        <taxon>Bacteroidia</taxon>
        <taxon>Bacteroidales</taxon>
        <taxon>Bacteroidaceae</taxon>
        <taxon>Bacteroides</taxon>
    </lineage>
</organism>
<dbReference type="RefSeq" id="WP_009124726.1">
    <property type="nucleotide sequence ID" value="NZ_GL882623.1"/>
</dbReference>
<feature type="domain" description="Glycosyl-hydrolase 97 N-terminal" evidence="7">
    <location>
        <begin position="41"/>
        <end position="277"/>
    </location>
</feature>
<dbReference type="Proteomes" id="UP000003416">
    <property type="component" value="Unassembled WGS sequence"/>
</dbReference>
<feature type="domain" description="Glycosyl-hydrolase 97 catalytic" evidence="6">
    <location>
        <begin position="303"/>
        <end position="450"/>
    </location>
</feature>
<evidence type="ECO:0000256" key="2">
    <source>
        <dbReference type="ARBA" id="ARBA00011245"/>
    </source>
</evidence>
<evidence type="ECO:0000259" key="6">
    <source>
        <dbReference type="Pfam" id="PF10566"/>
    </source>
</evidence>
<evidence type="ECO:0000256" key="4">
    <source>
        <dbReference type="ARBA" id="ARBA00022837"/>
    </source>
</evidence>
<dbReference type="InterPro" id="IPR052720">
    <property type="entry name" value="Glycosyl_hydrolase_97"/>
</dbReference>
<dbReference type="AlphaFoldDB" id="F3PRZ3"/>
<evidence type="ECO:0008006" key="11">
    <source>
        <dbReference type="Google" id="ProtNLM"/>
    </source>
</evidence>
<dbReference type="PANTHER" id="PTHR35803:SF2">
    <property type="entry name" value="RETAINING ALPHA-GALACTOSIDASE"/>
    <property type="match status" value="1"/>
</dbReference>
<comment type="cofactor">
    <cofactor evidence="1">
        <name>Ca(2+)</name>
        <dbReference type="ChEBI" id="CHEBI:29108"/>
    </cofactor>
</comment>
<dbReference type="EMBL" id="AFBN01000026">
    <property type="protein sequence ID" value="EGF57984.1"/>
    <property type="molecule type" value="Genomic_DNA"/>
</dbReference>
<evidence type="ECO:0000256" key="3">
    <source>
        <dbReference type="ARBA" id="ARBA00022801"/>
    </source>
</evidence>
<name>F3PRZ3_9BACE</name>
<sequence length="630" mass="70293">MFLLSKHILYMHNIMNLKNICLCISLMSATTGAWAQGRIGLVSPSKNIRLDVDCNEGRVLYSVTSKGTEVVSPSQMLWEVGGERLGDDVTAMRASKAKVFRTSYPLMGNHSVGRNAYREVTVDVTETGGTTYRMDLRAYDTGVAFRYRYQAGNAPVRVDDFTDFTIPAGAECWMQDNIKCYEAPYRRHELGRLPEKAVAGPPVTVRYAEGIYSCITEGNLADFGGMSLRVTSPDNFRARLEGETLLGGDIVTPWRIVMAGDLNSIVNNDIVTDVNPPLSPVFGGNTDWVKPGNCAWSWLAGYSVTLENMKRFTDWAAELGIPYNLVDEGWSHWEDKANGRDCWDMVKELVDYSAERNVKILLWKAYPDRKGIEGLQTAERRQRFFRKCKDMGVAGLKIDFFDNESQTVTKYYAEAIEDAARYQLMINFHGSNKPTGLNRTFPNEVAREGIMGLEFGQSWADQDNVTPFTRFVAGHADYTPTTFSMMGNTTEAHQVAVGAIFLCPLRCYGGRPEDFLRHPAHDIFLTIPTTWDETVVLPPSEIGDCVVYLHRKGGDWYIAALTDKPKKNISVPLTFLGKGKYECARVTDSPTASNAKACSVLTEGGYTRKSVITFSMEQGGGFLVRLTPQK</sequence>
<evidence type="ECO:0000313" key="10">
    <source>
        <dbReference type="Proteomes" id="UP000003416"/>
    </source>
</evidence>
<proteinExistence type="predicted"/>
<dbReference type="InterPro" id="IPR029483">
    <property type="entry name" value="GH97_C"/>
</dbReference>
<evidence type="ECO:0000313" key="9">
    <source>
        <dbReference type="EMBL" id="EGF57984.1"/>
    </source>
</evidence>
<protein>
    <recommendedName>
        <fullName evidence="11">Alpha-glucosidase</fullName>
    </recommendedName>
</protein>
<evidence type="ECO:0000256" key="5">
    <source>
        <dbReference type="ARBA" id="ARBA00023295"/>
    </source>
</evidence>
<dbReference type="InterPro" id="IPR014718">
    <property type="entry name" value="GH-type_carb-bd"/>
</dbReference>
<dbReference type="GeneID" id="86049157"/>
<reference evidence="9 10" key="1">
    <citation type="submission" date="2011-02" db="EMBL/GenBank/DDBJ databases">
        <authorList>
            <person name="Weinstock G."/>
            <person name="Sodergren E."/>
            <person name="Clifton S."/>
            <person name="Fulton L."/>
            <person name="Fulton B."/>
            <person name="Courtney L."/>
            <person name="Fronick C."/>
            <person name="Harrison M."/>
            <person name="Strong C."/>
            <person name="Farmer C."/>
            <person name="Delahaunty K."/>
            <person name="Markovic C."/>
            <person name="Hall O."/>
            <person name="Minx P."/>
            <person name="Tomlinson C."/>
            <person name="Mitreva M."/>
            <person name="Hou S."/>
            <person name="Chen J."/>
            <person name="Wollam A."/>
            <person name="Pepin K.H."/>
            <person name="Johnson M."/>
            <person name="Bhonagiri V."/>
            <person name="Zhang X."/>
            <person name="Suruliraj S."/>
            <person name="Warren W."/>
            <person name="Chinwalla A."/>
            <person name="Mardis E.R."/>
            <person name="Wilson R.K."/>
        </authorList>
    </citation>
    <scope>NUCLEOTIDE SEQUENCE [LARGE SCALE GENOMIC DNA]</scope>
    <source>
        <strain evidence="9 10">YIT 12057</strain>
    </source>
</reference>
<dbReference type="InterPro" id="IPR013785">
    <property type="entry name" value="Aldolase_TIM"/>
</dbReference>
<keyword evidence="5" id="KW-0326">Glycosidase</keyword>
<dbReference type="InterPro" id="IPR017853">
    <property type="entry name" value="GH"/>
</dbReference>
<accession>F3PRZ3</accession>
<keyword evidence="4" id="KW-0106">Calcium</keyword>
<dbReference type="eggNOG" id="COG1082">
    <property type="taxonomic scope" value="Bacteria"/>
</dbReference>
<evidence type="ECO:0000256" key="1">
    <source>
        <dbReference type="ARBA" id="ARBA00001913"/>
    </source>
</evidence>
<dbReference type="Pfam" id="PF10566">
    <property type="entry name" value="Glyco_hydro_97"/>
    <property type="match status" value="1"/>
</dbReference>
<dbReference type="InterPro" id="IPR013780">
    <property type="entry name" value="Glyco_hydro_b"/>
</dbReference>
<dbReference type="Gene3D" id="2.60.40.1180">
    <property type="entry name" value="Golgi alpha-mannosidase II"/>
    <property type="match status" value="1"/>
</dbReference>
<dbReference type="GO" id="GO:0030246">
    <property type="term" value="F:carbohydrate binding"/>
    <property type="evidence" value="ECO:0007669"/>
    <property type="project" value="InterPro"/>
</dbReference>
<keyword evidence="10" id="KW-1185">Reference proteome</keyword>
<comment type="caution">
    <text evidence="9">The sequence shown here is derived from an EMBL/GenBank/DDBJ whole genome shotgun (WGS) entry which is preliminary data.</text>
</comment>
<dbReference type="Pfam" id="PF14508">
    <property type="entry name" value="GH97_N"/>
    <property type="match status" value="1"/>
</dbReference>
<evidence type="ECO:0000259" key="8">
    <source>
        <dbReference type="Pfam" id="PF14509"/>
    </source>
</evidence>
<dbReference type="GO" id="GO:0016798">
    <property type="term" value="F:hydrolase activity, acting on glycosyl bonds"/>
    <property type="evidence" value="ECO:0007669"/>
    <property type="project" value="UniProtKB-KW"/>
</dbReference>
<dbReference type="Gene3D" id="3.20.20.70">
    <property type="entry name" value="Aldolase class I"/>
    <property type="match status" value="1"/>
</dbReference>
<evidence type="ECO:0000259" key="7">
    <source>
        <dbReference type="Pfam" id="PF14508"/>
    </source>
</evidence>